<dbReference type="SUPFAM" id="SSF46785">
    <property type="entry name" value="Winged helix' DNA-binding domain"/>
    <property type="match status" value="1"/>
</dbReference>
<evidence type="ECO:0000256" key="2">
    <source>
        <dbReference type="ARBA" id="ARBA00023125"/>
    </source>
</evidence>
<dbReference type="InterPro" id="IPR036388">
    <property type="entry name" value="WH-like_DNA-bd_sf"/>
</dbReference>
<dbReference type="InterPro" id="IPR036390">
    <property type="entry name" value="WH_DNA-bd_sf"/>
</dbReference>
<dbReference type="HOGENOM" id="CLU_062618_7_2_11"/>
<evidence type="ECO:0000313" key="7">
    <source>
        <dbReference type="Proteomes" id="UP000002484"/>
    </source>
</evidence>
<dbReference type="Gene3D" id="1.10.10.10">
    <property type="entry name" value="Winged helix-like DNA-binding domain superfamily/Winged helix DNA-binding domain"/>
    <property type="match status" value="1"/>
</dbReference>
<dbReference type="RefSeq" id="WP_013424374.1">
    <property type="nucleotide sequence ID" value="NC_014666.1"/>
</dbReference>
<dbReference type="eggNOG" id="COG1414">
    <property type="taxonomic scope" value="Bacteria"/>
</dbReference>
<evidence type="ECO:0000259" key="5">
    <source>
        <dbReference type="PROSITE" id="PS51078"/>
    </source>
</evidence>
<feature type="domain" description="HTH iclR-type" evidence="4">
    <location>
        <begin position="22"/>
        <end position="82"/>
    </location>
</feature>
<evidence type="ECO:0000256" key="1">
    <source>
        <dbReference type="ARBA" id="ARBA00023015"/>
    </source>
</evidence>
<dbReference type="PANTHER" id="PTHR30136:SF24">
    <property type="entry name" value="HTH-TYPE TRANSCRIPTIONAL REPRESSOR ALLR"/>
    <property type="match status" value="1"/>
</dbReference>
<name>E3IV92_PSEI1</name>
<dbReference type="Proteomes" id="UP000002484">
    <property type="component" value="Chromosome"/>
</dbReference>
<gene>
    <name evidence="6" type="ordered locus">FraEuI1c_3243</name>
</gene>
<dbReference type="STRING" id="298654.FraEuI1c_3243"/>
<evidence type="ECO:0000259" key="4">
    <source>
        <dbReference type="PROSITE" id="PS51077"/>
    </source>
</evidence>
<dbReference type="PROSITE" id="PS51077">
    <property type="entry name" value="HTH_ICLR"/>
    <property type="match status" value="1"/>
</dbReference>
<keyword evidence="7" id="KW-1185">Reference proteome</keyword>
<reference evidence="6 7" key="1">
    <citation type="submission" date="2010-10" db="EMBL/GenBank/DDBJ databases">
        <title>Complete sequence of Frankia sp. EuI1c.</title>
        <authorList>
            <consortium name="US DOE Joint Genome Institute"/>
            <person name="Lucas S."/>
            <person name="Copeland A."/>
            <person name="Lapidus A."/>
            <person name="Cheng J.-F."/>
            <person name="Bruce D."/>
            <person name="Goodwin L."/>
            <person name="Pitluck S."/>
            <person name="Chertkov O."/>
            <person name="Detter J.C."/>
            <person name="Han C."/>
            <person name="Tapia R."/>
            <person name="Land M."/>
            <person name="Hauser L."/>
            <person name="Jeffries C."/>
            <person name="Kyrpides N."/>
            <person name="Ivanova N."/>
            <person name="Mikhailova N."/>
            <person name="Beauchemin N."/>
            <person name="Sen A."/>
            <person name="Sur S.A."/>
            <person name="Gtari M."/>
            <person name="Wall L."/>
            <person name="Tisa L."/>
            <person name="Woyke T."/>
        </authorList>
    </citation>
    <scope>NUCLEOTIDE SEQUENCE [LARGE SCALE GENOMIC DNA]</scope>
    <source>
        <strain evidence="7">DSM 45817 / CECT 9037 / EuI1c</strain>
    </source>
</reference>
<keyword evidence="1" id="KW-0805">Transcription regulation</keyword>
<evidence type="ECO:0000313" key="6">
    <source>
        <dbReference type="EMBL" id="ADP81256.1"/>
    </source>
</evidence>
<dbReference type="SMART" id="SM00346">
    <property type="entry name" value="HTH_ICLR"/>
    <property type="match status" value="1"/>
</dbReference>
<dbReference type="Pfam" id="PF01614">
    <property type="entry name" value="IclR_C"/>
    <property type="match status" value="1"/>
</dbReference>
<accession>E3IV92</accession>
<dbReference type="GO" id="GO:0003677">
    <property type="term" value="F:DNA binding"/>
    <property type="evidence" value="ECO:0007669"/>
    <property type="project" value="UniProtKB-KW"/>
</dbReference>
<keyword evidence="3" id="KW-0804">Transcription</keyword>
<dbReference type="InParanoid" id="E3IV92"/>
<sequence>MSTALDVRPSEAALAEGQDLPASMIERMTLILDLFKRPKTRLNLENVVSATNLPRSTAHRILTQLELTGWITHSASGYRLGWRALSLGGRDVEYGPLRAAAAPRLHELALRTDMTAHLAVLDYRDVYYLDKVGGQSATALPSQVGGRAPAHRTASGRAILAWLSPEQLDQLYDDLPLDGRASNLDALRGDLSTIRHRNGLSFVRGLFDTGSVALAVRGVDGPVAAISLSGRQDRSLERLVPQLVHHVRAIAADLRATDL</sequence>
<dbReference type="GO" id="GO:0003700">
    <property type="term" value="F:DNA-binding transcription factor activity"/>
    <property type="evidence" value="ECO:0007669"/>
    <property type="project" value="TreeGrafter"/>
</dbReference>
<dbReference type="Gene3D" id="3.30.450.40">
    <property type="match status" value="1"/>
</dbReference>
<proteinExistence type="predicted"/>
<keyword evidence="2" id="KW-0238">DNA-binding</keyword>
<dbReference type="InterPro" id="IPR029016">
    <property type="entry name" value="GAF-like_dom_sf"/>
</dbReference>
<dbReference type="KEGG" id="fri:FraEuI1c_3243"/>
<dbReference type="InterPro" id="IPR014757">
    <property type="entry name" value="Tscrpt_reg_IclR_C"/>
</dbReference>
<dbReference type="InterPro" id="IPR050707">
    <property type="entry name" value="HTH_MetabolicPath_Reg"/>
</dbReference>
<protein>
    <submittedName>
        <fullName evidence="6">Transcriptional regulator, IclR family</fullName>
    </submittedName>
</protein>
<dbReference type="InterPro" id="IPR005471">
    <property type="entry name" value="Tscrpt_reg_IclR_N"/>
</dbReference>
<dbReference type="AlphaFoldDB" id="E3IV92"/>
<evidence type="ECO:0000256" key="3">
    <source>
        <dbReference type="ARBA" id="ARBA00023163"/>
    </source>
</evidence>
<dbReference type="GO" id="GO:0045892">
    <property type="term" value="P:negative regulation of DNA-templated transcription"/>
    <property type="evidence" value="ECO:0007669"/>
    <property type="project" value="TreeGrafter"/>
</dbReference>
<dbReference type="Pfam" id="PF09339">
    <property type="entry name" value="HTH_IclR"/>
    <property type="match status" value="1"/>
</dbReference>
<dbReference type="SUPFAM" id="SSF55781">
    <property type="entry name" value="GAF domain-like"/>
    <property type="match status" value="1"/>
</dbReference>
<dbReference type="EMBL" id="CP002299">
    <property type="protein sequence ID" value="ADP81256.1"/>
    <property type="molecule type" value="Genomic_DNA"/>
</dbReference>
<feature type="domain" description="IclR-ED" evidence="5">
    <location>
        <begin position="83"/>
        <end position="259"/>
    </location>
</feature>
<dbReference type="PANTHER" id="PTHR30136">
    <property type="entry name" value="HELIX-TURN-HELIX TRANSCRIPTIONAL REGULATOR, ICLR FAMILY"/>
    <property type="match status" value="1"/>
</dbReference>
<organism evidence="6 7">
    <name type="scientific">Pseudofrankia inefficax (strain DSM 45817 / CECT 9037 / DDB 130130 / EuI1c)</name>
    <name type="common">Frankia inefficax</name>
    <dbReference type="NCBI Taxonomy" id="298654"/>
    <lineage>
        <taxon>Bacteria</taxon>
        <taxon>Bacillati</taxon>
        <taxon>Actinomycetota</taxon>
        <taxon>Actinomycetes</taxon>
        <taxon>Frankiales</taxon>
        <taxon>Frankiaceae</taxon>
        <taxon>Pseudofrankia</taxon>
    </lineage>
</organism>
<dbReference type="PROSITE" id="PS51078">
    <property type="entry name" value="ICLR_ED"/>
    <property type="match status" value="1"/>
</dbReference>